<dbReference type="Gene3D" id="1.10.287.470">
    <property type="entry name" value="Helix hairpin bin"/>
    <property type="match status" value="1"/>
</dbReference>
<dbReference type="InterPro" id="IPR058625">
    <property type="entry name" value="MdtA-like_BSH"/>
</dbReference>
<keyword evidence="3" id="KW-0813">Transport</keyword>
<dbReference type="Gene3D" id="2.40.420.20">
    <property type="match status" value="1"/>
</dbReference>
<dbReference type="InterPro" id="IPR006143">
    <property type="entry name" value="RND_pump_MFP"/>
</dbReference>
<dbReference type="Pfam" id="PF25917">
    <property type="entry name" value="BSH_RND"/>
    <property type="match status" value="1"/>
</dbReference>
<dbReference type="Gene3D" id="2.40.50.100">
    <property type="match status" value="1"/>
</dbReference>
<evidence type="ECO:0000259" key="6">
    <source>
        <dbReference type="Pfam" id="PF25917"/>
    </source>
</evidence>
<dbReference type="GO" id="GO:0015562">
    <property type="term" value="F:efflux transmembrane transporter activity"/>
    <property type="evidence" value="ECO:0007669"/>
    <property type="project" value="TreeGrafter"/>
</dbReference>
<dbReference type="PANTHER" id="PTHR30469:SF12">
    <property type="entry name" value="MULTIDRUG RESISTANCE PROTEIN MDTA"/>
    <property type="match status" value="1"/>
</dbReference>
<evidence type="ECO:0000256" key="1">
    <source>
        <dbReference type="ARBA" id="ARBA00004196"/>
    </source>
</evidence>
<feature type="domain" description="Multidrug resistance protein MdtA-like barrel-sandwich hybrid" evidence="6">
    <location>
        <begin position="73"/>
        <end position="211"/>
    </location>
</feature>
<dbReference type="AlphaFoldDB" id="A0A432Z5Y2"/>
<evidence type="ECO:0000256" key="2">
    <source>
        <dbReference type="ARBA" id="ARBA00009477"/>
    </source>
</evidence>
<dbReference type="SUPFAM" id="SSF111369">
    <property type="entry name" value="HlyD-like secretion proteins"/>
    <property type="match status" value="1"/>
</dbReference>
<gene>
    <name evidence="8" type="ORF">CWI78_02470</name>
</gene>
<dbReference type="NCBIfam" id="TIGR01730">
    <property type="entry name" value="RND_mfp"/>
    <property type="match status" value="1"/>
</dbReference>
<dbReference type="Proteomes" id="UP000288058">
    <property type="component" value="Unassembled WGS sequence"/>
</dbReference>
<feature type="region of interest" description="Disordered" evidence="5">
    <location>
        <begin position="373"/>
        <end position="409"/>
    </location>
</feature>
<comment type="subcellular location">
    <subcellularLocation>
        <location evidence="1">Cell envelope</location>
    </subcellularLocation>
</comment>
<evidence type="ECO:0000259" key="7">
    <source>
        <dbReference type="Pfam" id="PF25967"/>
    </source>
</evidence>
<evidence type="ECO:0000256" key="4">
    <source>
        <dbReference type="SAM" id="Coils"/>
    </source>
</evidence>
<protein>
    <submittedName>
        <fullName evidence="8">Efflux RND transporter periplasmic adaptor subunit</fullName>
    </submittedName>
</protein>
<dbReference type="PANTHER" id="PTHR30469">
    <property type="entry name" value="MULTIDRUG RESISTANCE PROTEIN MDTA"/>
    <property type="match status" value="1"/>
</dbReference>
<dbReference type="EMBL" id="PIQC01000001">
    <property type="protein sequence ID" value="RUO73328.1"/>
    <property type="molecule type" value="Genomic_DNA"/>
</dbReference>
<evidence type="ECO:0000313" key="9">
    <source>
        <dbReference type="Proteomes" id="UP000288058"/>
    </source>
</evidence>
<name>A0A432Z5Y2_9GAMM</name>
<accession>A0A432Z5Y2</accession>
<keyword evidence="4" id="KW-0175">Coiled coil</keyword>
<dbReference type="Pfam" id="PF25967">
    <property type="entry name" value="RND-MFP_C"/>
    <property type="match status" value="1"/>
</dbReference>
<evidence type="ECO:0000256" key="5">
    <source>
        <dbReference type="SAM" id="MobiDB-lite"/>
    </source>
</evidence>
<dbReference type="Gene3D" id="2.40.30.170">
    <property type="match status" value="1"/>
</dbReference>
<keyword evidence="9" id="KW-1185">Reference proteome</keyword>
<comment type="similarity">
    <text evidence="2">Belongs to the membrane fusion protein (MFP) (TC 8.A.1) family.</text>
</comment>
<feature type="coiled-coil region" evidence="4">
    <location>
        <begin position="110"/>
        <end position="183"/>
    </location>
</feature>
<feature type="compositionally biased region" description="Basic and acidic residues" evidence="5">
    <location>
        <begin position="390"/>
        <end position="402"/>
    </location>
</feature>
<reference evidence="9" key="1">
    <citation type="journal article" date="2018" name="Front. Microbiol.">
        <title>Genome-Based Analysis Reveals the Taxonomy and Diversity of the Family Idiomarinaceae.</title>
        <authorList>
            <person name="Liu Y."/>
            <person name="Lai Q."/>
            <person name="Shao Z."/>
        </authorList>
    </citation>
    <scope>NUCLEOTIDE SEQUENCE [LARGE SCALE GENOMIC DNA]</scope>
    <source>
        <strain evidence="9">R22</strain>
    </source>
</reference>
<dbReference type="InterPro" id="IPR058627">
    <property type="entry name" value="MdtA-like_C"/>
</dbReference>
<evidence type="ECO:0000313" key="8">
    <source>
        <dbReference type="EMBL" id="RUO73328.1"/>
    </source>
</evidence>
<proteinExistence type="inferred from homology"/>
<organism evidence="8 9">
    <name type="scientific">Idiomarina ramblicola</name>
    <dbReference type="NCBI Taxonomy" id="263724"/>
    <lineage>
        <taxon>Bacteria</taxon>
        <taxon>Pseudomonadati</taxon>
        <taxon>Pseudomonadota</taxon>
        <taxon>Gammaproteobacteria</taxon>
        <taxon>Alteromonadales</taxon>
        <taxon>Idiomarinaceae</taxon>
        <taxon>Idiomarina</taxon>
    </lineage>
</organism>
<comment type="caution">
    <text evidence="8">The sequence shown here is derived from an EMBL/GenBank/DDBJ whole genome shotgun (WGS) entry which is preliminary data.</text>
</comment>
<evidence type="ECO:0000256" key="3">
    <source>
        <dbReference type="ARBA" id="ARBA00022448"/>
    </source>
</evidence>
<dbReference type="GO" id="GO:1990281">
    <property type="term" value="C:efflux pump complex"/>
    <property type="evidence" value="ECO:0007669"/>
    <property type="project" value="TreeGrafter"/>
</dbReference>
<dbReference type="RefSeq" id="WP_126779935.1">
    <property type="nucleotide sequence ID" value="NZ_PIQC01000001.1"/>
</dbReference>
<feature type="domain" description="Multidrug resistance protein MdtA-like C-terminal permuted SH3" evidence="7">
    <location>
        <begin position="321"/>
        <end position="367"/>
    </location>
</feature>
<dbReference type="OrthoDB" id="5730196at2"/>
<sequence length="409" mass="44472">MKFPKRAFIPPLIIVGAVVLAVLASMTAEPPKQREQTKPAAMVEVLEVSPRDMTFIVDSQGTVKPKHSTMLVAEVTGQIVDVADNYNAGGFFKEGDMLIQVDPSDYEVAVQQARAALLQAQSELEQEKARARVAEEEWAAFEEGKAPELGLRKPQLASAVAAVESAEANLAKAERDLERTTIKAPFDSVLRSKEANLGQFVSTGSQIALVFDTRTAEVRLPLSDLDMTYILDPAVAEEKPRVQLESMVSGQSATWKGRLVRTEGVLDESSRVIYGVVEVKDPYNLNAETHPVALRYGRFVQAKIEGTAAQDVMEVPTYAINPDGSVWTVPENRELEKRDVEVVRTQGNTSLISSGLESGERVVLTQLKNALPGTKVRLQGDPLPEQMETAAKDDDSGQKEAGDSENVGG</sequence>